<dbReference type="AlphaFoldDB" id="A0A0W0YZS4"/>
<dbReference type="PANTHER" id="PTHR36932:SF1">
    <property type="entry name" value="CAPSULAR POLYSACCHARIDE BIOSYNTHESIS PROTEIN"/>
    <property type="match status" value="1"/>
</dbReference>
<proteinExistence type="predicted"/>
<dbReference type="InterPro" id="IPR053158">
    <property type="entry name" value="CapK_Type1_Caps_Biosynth"/>
</dbReference>
<protein>
    <submittedName>
        <fullName evidence="1">Coenzyme F390 synthetase</fullName>
    </submittedName>
</protein>
<sequence>MPGETIVFIRKILNRFRSKSGIKENDAQIQNQKNIALRYLLTFARDRSPWYKKLLKNVPIQSFTQKHLMDLPILTKTTLMEHWDEIVTDRSLNLNKIIKHLDKMSQTEEVLPLDNKYLVLSTGGSSGKKGIFVYDYETVKKTIEAQERFSRKRLQVFLNLEPNERPKVAQVLVKNSVHGMYAFSKLSNQNDRVNYYFPVTRHIEEIIEGLNQTQPHMISGLPSTIRKLCQSAKSGHLKINPGVISVCAEPLYEPIRELIYQTWPKVLLFNTYGTTEGVVATNCKPNILYMHLYIANRMFFPVTKNNQTVNMGDWCDKLIYTNLNYFTIPLINYEIEDRIRFMSEPCSCGNPHPVIEEPKGRTVNDFVYPGNISVHYLNFSTPLLADGYVVEFHVMQTINGVKINLVSNGPVKKDKIINSIQQSFSNLGLGNAKVEIVEVSNINYLPSGKLQRFTPLD</sequence>
<dbReference type="InterPro" id="IPR042099">
    <property type="entry name" value="ANL_N_sf"/>
</dbReference>
<dbReference type="EMBL" id="LNYW01000033">
    <property type="protein sequence ID" value="KTD62359.1"/>
    <property type="molecule type" value="Genomic_DNA"/>
</dbReference>
<dbReference type="PATRIC" id="fig|1122169.6.peg.1222"/>
<dbReference type="STRING" id="1122169.Lsha_1059"/>
<comment type="caution">
    <text evidence="1">The sequence shown here is derived from an EMBL/GenBank/DDBJ whole genome shotgun (WGS) entry which is preliminary data.</text>
</comment>
<evidence type="ECO:0000313" key="1">
    <source>
        <dbReference type="EMBL" id="KTD62359.1"/>
    </source>
</evidence>
<dbReference type="PANTHER" id="PTHR36932">
    <property type="entry name" value="CAPSULAR POLYSACCHARIDE BIOSYNTHESIS PROTEIN"/>
    <property type="match status" value="1"/>
</dbReference>
<keyword evidence="2" id="KW-1185">Reference proteome</keyword>
<dbReference type="Proteomes" id="UP000054600">
    <property type="component" value="Unassembled WGS sequence"/>
</dbReference>
<dbReference type="OrthoDB" id="580775at2"/>
<reference evidence="1 2" key="1">
    <citation type="submission" date="2015-11" db="EMBL/GenBank/DDBJ databases">
        <title>Genomic analysis of 38 Legionella species identifies large and diverse effector repertoires.</title>
        <authorList>
            <person name="Burstein D."/>
            <person name="Amaro F."/>
            <person name="Zusman T."/>
            <person name="Lifshitz Z."/>
            <person name="Cohen O."/>
            <person name="Gilbert J.A."/>
            <person name="Pupko T."/>
            <person name="Shuman H.A."/>
            <person name="Segal G."/>
        </authorList>
    </citation>
    <scope>NUCLEOTIDE SEQUENCE [LARGE SCALE GENOMIC DNA]</scope>
    <source>
        <strain evidence="1 2">ATCC 49655</strain>
    </source>
</reference>
<organism evidence="1 2">
    <name type="scientific">Legionella shakespearei DSM 23087</name>
    <dbReference type="NCBI Taxonomy" id="1122169"/>
    <lineage>
        <taxon>Bacteria</taxon>
        <taxon>Pseudomonadati</taxon>
        <taxon>Pseudomonadota</taxon>
        <taxon>Gammaproteobacteria</taxon>
        <taxon>Legionellales</taxon>
        <taxon>Legionellaceae</taxon>
        <taxon>Legionella</taxon>
    </lineage>
</organism>
<accession>A0A0W0YZS4</accession>
<dbReference type="Gene3D" id="3.40.50.12780">
    <property type="entry name" value="N-terminal domain of ligase-like"/>
    <property type="match status" value="1"/>
</dbReference>
<dbReference type="SUPFAM" id="SSF56801">
    <property type="entry name" value="Acetyl-CoA synthetase-like"/>
    <property type="match status" value="1"/>
</dbReference>
<dbReference type="RefSeq" id="WP_018577994.1">
    <property type="nucleotide sequence ID" value="NZ_KB892415.1"/>
</dbReference>
<name>A0A0W0YZS4_9GAMM</name>
<dbReference type="eggNOG" id="COG1541">
    <property type="taxonomic scope" value="Bacteria"/>
</dbReference>
<gene>
    <name evidence="1" type="ORF">Lsha_1059</name>
</gene>
<evidence type="ECO:0000313" key="2">
    <source>
        <dbReference type="Proteomes" id="UP000054600"/>
    </source>
</evidence>